<sequence>MKIIDSKLKINVPSNNKPLYIIVHHALKSSCSIYDIHKWHIGFGWAGCGYHFFVTKEGKIYRGRREEQRGAHCKGMNSKSLGICLEGCYQDYKGMADKSMPQAQFNALVWLTKQVQTKYNIPIDKVKKHHDYASYKLCPGNYVPWDNYITALRESNDNELEVENEQLRQTIEGLRADVEYLNDQWKKTSKEVFNLDVENKELNNRIALIKAGLKELGEM</sequence>
<dbReference type="Gene3D" id="3.40.80.10">
    <property type="entry name" value="Peptidoglycan recognition protein-like"/>
    <property type="match status" value="1"/>
</dbReference>
<proteinExistence type="predicted"/>
<evidence type="ECO:0000259" key="7">
    <source>
        <dbReference type="SMART" id="SM00701"/>
    </source>
</evidence>
<dbReference type="RefSeq" id="WP_212695563.1">
    <property type="nucleotide sequence ID" value="NZ_CP058649.1"/>
</dbReference>
<feature type="coiled-coil region" evidence="5">
    <location>
        <begin position="157"/>
        <end position="184"/>
    </location>
</feature>
<accession>A0A8J8MP93</accession>
<keyword evidence="5" id="KW-0175">Coiled coil</keyword>
<keyword evidence="4" id="KW-0961">Cell wall biogenesis/degradation</keyword>
<dbReference type="KEGG" id="vpy:HZI73_22300"/>
<dbReference type="EMBL" id="CP058649">
    <property type="protein sequence ID" value="QUI24863.1"/>
    <property type="molecule type" value="Genomic_DNA"/>
</dbReference>
<dbReference type="GO" id="GO:0071555">
    <property type="term" value="P:cell wall organization"/>
    <property type="evidence" value="ECO:0007669"/>
    <property type="project" value="UniProtKB-KW"/>
</dbReference>
<dbReference type="EC" id="3.5.1.28" evidence="2"/>
<evidence type="ECO:0000256" key="5">
    <source>
        <dbReference type="SAM" id="Coils"/>
    </source>
</evidence>
<evidence type="ECO:0000256" key="4">
    <source>
        <dbReference type="ARBA" id="ARBA00023316"/>
    </source>
</evidence>
<evidence type="ECO:0000256" key="3">
    <source>
        <dbReference type="ARBA" id="ARBA00022801"/>
    </source>
</evidence>
<dbReference type="InterPro" id="IPR051206">
    <property type="entry name" value="NAMLAA_amidase_2"/>
</dbReference>
<feature type="domain" description="N-acetylmuramoyl-L-alanine amidase" evidence="6">
    <location>
        <begin position="6"/>
        <end position="140"/>
    </location>
</feature>
<organism evidence="8 9">
    <name type="scientific">Vallitalea pronyensis</name>
    <dbReference type="NCBI Taxonomy" id="1348613"/>
    <lineage>
        <taxon>Bacteria</taxon>
        <taxon>Bacillati</taxon>
        <taxon>Bacillota</taxon>
        <taxon>Clostridia</taxon>
        <taxon>Lachnospirales</taxon>
        <taxon>Vallitaleaceae</taxon>
        <taxon>Vallitalea</taxon>
    </lineage>
</organism>
<reference evidence="8" key="1">
    <citation type="submission" date="2020-07" db="EMBL/GenBank/DDBJ databases">
        <title>Vallitalea pronyensis genome.</title>
        <authorList>
            <person name="Postec A."/>
        </authorList>
    </citation>
    <scope>NUCLEOTIDE SEQUENCE</scope>
    <source>
        <strain evidence="8">FatNI3</strain>
    </source>
</reference>
<dbReference type="PANTHER" id="PTHR30417:SF1">
    <property type="entry name" value="N-ACETYLMURAMOYL-L-ALANINE AMIDASE AMID"/>
    <property type="match status" value="1"/>
</dbReference>
<dbReference type="PANTHER" id="PTHR30417">
    <property type="entry name" value="N-ACETYLMURAMOYL-L-ALANINE AMIDASE AMID"/>
    <property type="match status" value="1"/>
</dbReference>
<dbReference type="GO" id="GO:0008745">
    <property type="term" value="F:N-acetylmuramoyl-L-alanine amidase activity"/>
    <property type="evidence" value="ECO:0007669"/>
    <property type="project" value="UniProtKB-EC"/>
</dbReference>
<evidence type="ECO:0000313" key="9">
    <source>
        <dbReference type="Proteomes" id="UP000683246"/>
    </source>
</evidence>
<dbReference type="SMART" id="SM00701">
    <property type="entry name" value="PGRP"/>
    <property type="match status" value="1"/>
</dbReference>
<dbReference type="Proteomes" id="UP000683246">
    <property type="component" value="Chromosome"/>
</dbReference>
<evidence type="ECO:0000259" key="6">
    <source>
        <dbReference type="SMART" id="SM00644"/>
    </source>
</evidence>
<evidence type="ECO:0000256" key="1">
    <source>
        <dbReference type="ARBA" id="ARBA00001561"/>
    </source>
</evidence>
<dbReference type="AlphaFoldDB" id="A0A8J8MP93"/>
<dbReference type="SUPFAM" id="SSF55846">
    <property type="entry name" value="N-acetylmuramoyl-L-alanine amidase-like"/>
    <property type="match status" value="1"/>
</dbReference>
<evidence type="ECO:0000313" key="8">
    <source>
        <dbReference type="EMBL" id="QUI24863.1"/>
    </source>
</evidence>
<feature type="domain" description="Peptidoglycan recognition protein family" evidence="7">
    <location>
        <begin position="2"/>
        <end position="128"/>
    </location>
</feature>
<dbReference type="InterPro" id="IPR006619">
    <property type="entry name" value="PGRP_domain_met/bac"/>
</dbReference>
<evidence type="ECO:0000256" key="2">
    <source>
        <dbReference type="ARBA" id="ARBA00011901"/>
    </source>
</evidence>
<keyword evidence="9" id="KW-1185">Reference proteome</keyword>
<dbReference type="InterPro" id="IPR036505">
    <property type="entry name" value="Amidase/PGRP_sf"/>
</dbReference>
<dbReference type="GO" id="GO:0009254">
    <property type="term" value="P:peptidoglycan turnover"/>
    <property type="evidence" value="ECO:0007669"/>
    <property type="project" value="TreeGrafter"/>
</dbReference>
<dbReference type="InterPro" id="IPR002502">
    <property type="entry name" value="Amidase_domain"/>
</dbReference>
<comment type="catalytic activity">
    <reaction evidence="1">
        <text>Hydrolyzes the link between N-acetylmuramoyl residues and L-amino acid residues in certain cell-wall glycopeptides.</text>
        <dbReference type="EC" id="3.5.1.28"/>
    </reaction>
</comment>
<gene>
    <name evidence="8" type="ORF">HZI73_22300</name>
</gene>
<keyword evidence="3" id="KW-0378">Hydrolase</keyword>
<dbReference type="GO" id="GO:0008270">
    <property type="term" value="F:zinc ion binding"/>
    <property type="evidence" value="ECO:0007669"/>
    <property type="project" value="InterPro"/>
</dbReference>
<dbReference type="CDD" id="cd06583">
    <property type="entry name" value="PGRP"/>
    <property type="match status" value="1"/>
</dbReference>
<dbReference type="SMART" id="SM00644">
    <property type="entry name" value="Ami_2"/>
    <property type="match status" value="1"/>
</dbReference>
<dbReference type="Pfam" id="PF01510">
    <property type="entry name" value="Amidase_2"/>
    <property type="match status" value="1"/>
</dbReference>
<name>A0A8J8MP93_9FIRM</name>
<dbReference type="GO" id="GO:0009253">
    <property type="term" value="P:peptidoglycan catabolic process"/>
    <property type="evidence" value="ECO:0007669"/>
    <property type="project" value="InterPro"/>
</dbReference>
<protein>
    <recommendedName>
        <fullName evidence="2">N-acetylmuramoyl-L-alanine amidase</fullName>
        <ecNumber evidence="2">3.5.1.28</ecNumber>
    </recommendedName>
</protein>